<organism evidence="2 3">
    <name type="scientific">Varroa destructor</name>
    <name type="common">Honeybee mite</name>
    <dbReference type="NCBI Taxonomy" id="109461"/>
    <lineage>
        <taxon>Eukaryota</taxon>
        <taxon>Metazoa</taxon>
        <taxon>Ecdysozoa</taxon>
        <taxon>Arthropoda</taxon>
        <taxon>Chelicerata</taxon>
        <taxon>Arachnida</taxon>
        <taxon>Acari</taxon>
        <taxon>Parasitiformes</taxon>
        <taxon>Mesostigmata</taxon>
        <taxon>Gamasina</taxon>
        <taxon>Dermanyssoidea</taxon>
        <taxon>Varroidae</taxon>
        <taxon>Varroa</taxon>
    </lineage>
</organism>
<accession>A0A7M7KW75</accession>
<feature type="compositionally biased region" description="Polar residues" evidence="1">
    <location>
        <begin position="78"/>
        <end position="96"/>
    </location>
</feature>
<sequence length="795" mass="86625">MAQPGIAGDSNAGGSSATGGGVAARLTTEPPPGGPQQLEDIKDVQTQLSKTGREPGPLQRARDDAVYGFARPHGLASPANSLGTESLVTPITTPEPSGSPRGPLDQPGIESGPPPLPSPVIQNTYDRYMPTPPMVMPQYMTTYAGYYSQPVYVVHSGTGIPPSQAGFGLQPVHPMQAHGHHYLPHPLEQVHHPVPYDFSVPPPNYTYVPMAPPPHPPPMLAAHPPPFNIPGPTVYKIPDRFVPLEGAHPMGAGSMGGMHHERMQPLPSGEILMEPVNCEALDDGTQSQGPNSDLRSSNDGRQQFSQHHFVTGQEDPDVAEVIEIIEEIHFERPKGYQPNTGDEATYVEEHIKAGAVTPSDDGCDRRSQKSWYDECTTQEQKAADNAEIKEVGVVVTNSHLLQKQPPGQHRAEEAQHATRITEGKQSETRQAMTSAAAAADRGSNVMNSHHNHIRQNSHGDSGPRDGDGYHHRRRDDARDGRQGDSRDSTRERSGGRFDNHGRRSLTPEKRFHRNNPNYGNGGSCQREDCRYSNPEHGATHLRARRPRGGYDQASSRENSTGRRDNNGNNNNNRQRYYPSPKRDSHDHRYDNHGGRRYDSSLRRGTSGSYRQQWRDGSLPSISRGGNSLHGNVTNNNSSGGNNNTNSRKPPLPRQDSNSCYSAAPVATTNGTASFPVSTEVASLKDTSSGVGPSHLSAEKSKDRSDEDPSYLEFLGPSFLGINDRLDVKGMMSRRQAVSMDSSSDDGEHNTDHANGNISNTSNINSSKQLDLGNKRGGFGGHHSNLCQARKDHRHE</sequence>
<feature type="compositionally biased region" description="Polar residues" evidence="1">
    <location>
        <begin position="654"/>
        <end position="690"/>
    </location>
</feature>
<feature type="compositionally biased region" description="Basic and acidic residues" evidence="1">
    <location>
        <begin position="580"/>
        <end position="601"/>
    </location>
</feature>
<keyword evidence="3" id="KW-1185">Reference proteome</keyword>
<feature type="region of interest" description="Disordered" evidence="1">
    <location>
        <begin position="401"/>
        <end position="708"/>
    </location>
</feature>
<feature type="region of interest" description="Disordered" evidence="1">
    <location>
        <begin position="1"/>
        <end position="117"/>
    </location>
</feature>
<evidence type="ECO:0000313" key="3">
    <source>
        <dbReference type="Proteomes" id="UP000594260"/>
    </source>
</evidence>
<feature type="compositionally biased region" description="Polar residues" evidence="1">
    <location>
        <begin position="619"/>
        <end position="629"/>
    </location>
</feature>
<name>A0A7M7KW75_VARDE</name>
<feature type="compositionally biased region" description="Basic and acidic residues" evidence="1">
    <location>
        <begin position="409"/>
        <end position="427"/>
    </location>
</feature>
<feature type="region of interest" description="Disordered" evidence="1">
    <location>
        <begin position="281"/>
        <end position="301"/>
    </location>
</feature>
<dbReference type="Proteomes" id="UP000594260">
    <property type="component" value="Unplaced"/>
</dbReference>
<feature type="compositionally biased region" description="Low complexity" evidence="1">
    <location>
        <begin position="630"/>
        <end position="646"/>
    </location>
</feature>
<protein>
    <submittedName>
        <fullName evidence="2">Uncharacterized protein</fullName>
    </submittedName>
</protein>
<dbReference type="EnsemblMetazoa" id="XM_022817181">
    <property type="protein sequence ID" value="XP_022672916"/>
    <property type="gene ID" value="LOC111255319"/>
</dbReference>
<feature type="compositionally biased region" description="Basic and acidic residues" evidence="1">
    <location>
        <begin position="696"/>
        <end position="706"/>
    </location>
</feature>
<dbReference type="OrthoDB" id="10556512at2759"/>
<feature type="compositionally biased region" description="Basic and acidic residues" evidence="1">
    <location>
        <begin position="461"/>
        <end position="509"/>
    </location>
</feature>
<dbReference type="KEGG" id="vde:111255319"/>
<dbReference type="RefSeq" id="XP_022672916.1">
    <property type="nucleotide sequence ID" value="XM_022817181.1"/>
</dbReference>
<dbReference type="AlphaFoldDB" id="A0A7M7KW75"/>
<feature type="compositionally biased region" description="Low complexity" evidence="1">
    <location>
        <begin position="1"/>
        <end position="15"/>
    </location>
</feature>
<feature type="compositionally biased region" description="Polar residues" evidence="1">
    <location>
        <begin position="602"/>
        <end position="611"/>
    </location>
</feature>
<evidence type="ECO:0000256" key="1">
    <source>
        <dbReference type="SAM" id="MobiDB-lite"/>
    </source>
</evidence>
<feature type="region of interest" description="Disordered" evidence="1">
    <location>
        <begin position="732"/>
        <end position="795"/>
    </location>
</feature>
<dbReference type="GeneID" id="111255319"/>
<dbReference type="InParanoid" id="A0A7M7KW75"/>
<reference evidence="2" key="1">
    <citation type="submission" date="2021-01" db="UniProtKB">
        <authorList>
            <consortium name="EnsemblMetazoa"/>
        </authorList>
    </citation>
    <scope>IDENTIFICATION</scope>
</reference>
<feature type="compositionally biased region" description="Polar residues" evidence="1">
    <location>
        <begin position="284"/>
        <end position="301"/>
    </location>
</feature>
<evidence type="ECO:0000313" key="2">
    <source>
        <dbReference type="EnsemblMetazoa" id="XP_022672916"/>
    </source>
</evidence>
<proteinExistence type="predicted"/>
<feature type="compositionally biased region" description="Low complexity" evidence="1">
    <location>
        <begin position="756"/>
        <end position="766"/>
    </location>
</feature>